<dbReference type="GO" id="GO:0003959">
    <property type="term" value="F:NADPH dehydrogenase activity"/>
    <property type="evidence" value="ECO:0007669"/>
    <property type="project" value="InterPro"/>
</dbReference>
<dbReference type="InterPro" id="IPR013785">
    <property type="entry name" value="Aldolase_TIM"/>
</dbReference>
<name>A0A2D0AEH7_PSENT</name>
<keyword evidence="5" id="KW-0560">Oxidoreductase</keyword>
<keyword evidence="3" id="KW-0288">FMN</keyword>
<reference evidence="7 8" key="1">
    <citation type="submission" date="2017-06" db="EMBL/GenBank/DDBJ databases">
        <title>Draft genome of Pseudomonas nitroreducens DF05.</title>
        <authorList>
            <person name="Iyer R."/>
        </authorList>
    </citation>
    <scope>NUCLEOTIDE SEQUENCE [LARGE SCALE GENOMIC DNA]</scope>
    <source>
        <strain evidence="7 8">DF05</strain>
    </source>
</reference>
<evidence type="ECO:0000313" key="8">
    <source>
        <dbReference type="Proteomes" id="UP000198145"/>
    </source>
</evidence>
<organism evidence="7 8">
    <name type="scientific">Pseudomonas nitroreducens</name>
    <dbReference type="NCBI Taxonomy" id="46680"/>
    <lineage>
        <taxon>Bacteria</taxon>
        <taxon>Pseudomonadati</taxon>
        <taxon>Pseudomonadota</taxon>
        <taxon>Gammaproteobacteria</taxon>
        <taxon>Pseudomonadales</taxon>
        <taxon>Pseudomonadaceae</taxon>
        <taxon>Pseudomonas</taxon>
    </lineage>
</organism>
<dbReference type="PANTHER" id="PTHR43303:SF4">
    <property type="entry name" value="NADPH DEHYDROGENASE C23G7.10C-RELATED"/>
    <property type="match status" value="1"/>
</dbReference>
<dbReference type="Gene3D" id="3.20.20.70">
    <property type="entry name" value="Aldolase class I"/>
    <property type="match status" value="1"/>
</dbReference>
<dbReference type="GO" id="GO:0050661">
    <property type="term" value="F:NADP binding"/>
    <property type="evidence" value="ECO:0007669"/>
    <property type="project" value="InterPro"/>
</dbReference>
<dbReference type="GO" id="GO:0010181">
    <property type="term" value="F:FMN binding"/>
    <property type="evidence" value="ECO:0007669"/>
    <property type="project" value="InterPro"/>
</dbReference>
<dbReference type="AlphaFoldDB" id="A0A2D0AEH7"/>
<evidence type="ECO:0000259" key="6">
    <source>
        <dbReference type="Pfam" id="PF00724"/>
    </source>
</evidence>
<feature type="domain" description="NADH:flavin oxidoreductase/NADH oxidase N-terminal" evidence="6">
    <location>
        <begin position="3"/>
        <end position="339"/>
    </location>
</feature>
<dbReference type="InterPro" id="IPR001155">
    <property type="entry name" value="OxRdtase_FMN_N"/>
</dbReference>
<dbReference type="eggNOG" id="COG1902">
    <property type="taxonomic scope" value="Bacteria"/>
</dbReference>
<accession>A0A2D0AEH7</accession>
<dbReference type="InterPro" id="IPR044152">
    <property type="entry name" value="YqjM-like"/>
</dbReference>
<dbReference type="EMBL" id="NJBA01000004">
    <property type="protein sequence ID" value="OWP50483.1"/>
    <property type="molecule type" value="Genomic_DNA"/>
</dbReference>
<keyword evidence="4" id="KW-0521">NADP</keyword>
<evidence type="ECO:0000256" key="5">
    <source>
        <dbReference type="ARBA" id="ARBA00023002"/>
    </source>
</evidence>
<dbReference type="Proteomes" id="UP000198145">
    <property type="component" value="Unassembled WGS sequence"/>
</dbReference>
<evidence type="ECO:0000256" key="2">
    <source>
        <dbReference type="ARBA" id="ARBA00022630"/>
    </source>
</evidence>
<comment type="caution">
    <text evidence="7">The sequence shown here is derived from an EMBL/GenBank/DDBJ whole genome shotgun (WGS) entry which is preliminary data.</text>
</comment>
<keyword evidence="2" id="KW-0285">Flavoprotein</keyword>
<dbReference type="Pfam" id="PF00724">
    <property type="entry name" value="Oxidored_FMN"/>
    <property type="match status" value="1"/>
</dbReference>
<dbReference type="PANTHER" id="PTHR43303">
    <property type="entry name" value="NADPH DEHYDROGENASE C23G7.10C-RELATED"/>
    <property type="match status" value="1"/>
</dbReference>
<comment type="cofactor">
    <cofactor evidence="1">
        <name>FMN</name>
        <dbReference type="ChEBI" id="CHEBI:58210"/>
    </cofactor>
</comment>
<dbReference type="RefSeq" id="WP_088417876.1">
    <property type="nucleotide sequence ID" value="NZ_NJBA01000004.1"/>
</dbReference>
<sequence length="368" mass="40272">MSQLFEPLTLRQLTLSNRIAVSPMCQYSAQDGLANDWHLVHLGSRAVGGAGLVIVEATAVAPEGRISAEDLGIWNDDQVEPLRRITRFIESQGAVAGVQLAHAGRKASTWAPWLGKHGSVPISEGGWTPVAPSAIAFDPQHTAPIALSEEQMATIKQQFVRGAERALAAGFKIAEVHAAHGYLLHQFLSPLSNQRRDQYGTCFENRIRFLLEVTEAVRAVWPQELPLFVRLSATDWVEDGWNPDETVELARRLKDLGVDLIDVSSGGTAVNAEIPVGPGYQTQFAERVRKEAEVASGTVGMITEPVQAEHILRTGQADLILLARELLRDPYWPLHAADELGGQPVPWPAQYLRAAQRGTPKRKAYGQV</sequence>
<gene>
    <name evidence="7" type="ORF">CEG18_13120</name>
</gene>
<proteinExistence type="predicted"/>
<evidence type="ECO:0000256" key="3">
    <source>
        <dbReference type="ARBA" id="ARBA00022643"/>
    </source>
</evidence>
<protein>
    <submittedName>
        <fullName evidence="7">Oxidoreductase</fullName>
    </submittedName>
</protein>
<evidence type="ECO:0000313" key="7">
    <source>
        <dbReference type="EMBL" id="OWP50483.1"/>
    </source>
</evidence>
<dbReference type="SUPFAM" id="SSF51395">
    <property type="entry name" value="FMN-linked oxidoreductases"/>
    <property type="match status" value="1"/>
</dbReference>
<dbReference type="STRING" id="46680.GCA_000807755_05249"/>
<evidence type="ECO:0000256" key="1">
    <source>
        <dbReference type="ARBA" id="ARBA00001917"/>
    </source>
</evidence>
<dbReference type="CDD" id="cd02932">
    <property type="entry name" value="OYE_YqiM_FMN"/>
    <property type="match status" value="1"/>
</dbReference>
<evidence type="ECO:0000256" key="4">
    <source>
        <dbReference type="ARBA" id="ARBA00022857"/>
    </source>
</evidence>